<organism evidence="1">
    <name type="scientific">viral metagenome</name>
    <dbReference type="NCBI Taxonomy" id="1070528"/>
    <lineage>
        <taxon>unclassified sequences</taxon>
        <taxon>metagenomes</taxon>
        <taxon>organismal metagenomes</taxon>
    </lineage>
</organism>
<sequence length="79" mass="9054">MAYWTSRINKRKDTMKTPSMTIMSLFVLVLVYIFQASGIEVGEGEIQTTIEVLIKVVSMVGIYWGRMRANDLTLFGFKK</sequence>
<gene>
    <name evidence="1" type="ORF">TM448B04495_0008</name>
</gene>
<proteinExistence type="predicted"/>
<reference evidence="1" key="1">
    <citation type="submission" date="2020-03" db="EMBL/GenBank/DDBJ databases">
        <title>The deep terrestrial virosphere.</title>
        <authorList>
            <person name="Holmfeldt K."/>
            <person name="Nilsson E."/>
            <person name="Simone D."/>
            <person name="Lopez-Fernandez M."/>
            <person name="Wu X."/>
            <person name="de Brujin I."/>
            <person name="Lundin D."/>
            <person name="Andersson A."/>
            <person name="Bertilsson S."/>
            <person name="Dopson M."/>
        </authorList>
    </citation>
    <scope>NUCLEOTIDE SEQUENCE</scope>
    <source>
        <strain evidence="1">TM448B04495</strain>
    </source>
</reference>
<accession>A0A6M3XZS1</accession>
<evidence type="ECO:0000313" key="1">
    <source>
        <dbReference type="EMBL" id="QJI03420.1"/>
    </source>
</evidence>
<protein>
    <recommendedName>
        <fullName evidence="2">Holin</fullName>
    </recommendedName>
</protein>
<dbReference type="AlphaFoldDB" id="A0A6M3XZS1"/>
<dbReference type="EMBL" id="MT145086">
    <property type="protein sequence ID" value="QJI03420.1"/>
    <property type="molecule type" value="Genomic_DNA"/>
</dbReference>
<evidence type="ECO:0008006" key="2">
    <source>
        <dbReference type="Google" id="ProtNLM"/>
    </source>
</evidence>
<name>A0A6M3XZS1_9ZZZZ</name>